<dbReference type="InterPro" id="IPR001764">
    <property type="entry name" value="Glyco_hydro_3_N"/>
</dbReference>
<dbReference type="PANTHER" id="PTHR30620">
    <property type="entry name" value="PERIPLASMIC BETA-GLUCOSIDASE-RELATED"/>
    <property type="match status" value="1"/>
</dbReference>
<evidence type="ECO:0000313" key="7">
    <source>
        <dbReference type="Proteomes" id="UP000621266"/>
    </source>
</evidence>
<name>A0ABQ7FGW7_9ACTN</name>
<dbReference type="GO" id="GO:0016787">
    <property type="term" value="F:hydrolase activity"/>
    <property type="evidence" value="ECO:0007669"/>
    <property type="project" value="UniProtKB-KW"/>
</dbReference>
<protein>
    <submittedName>
        <fullName evidence="6">Glycoside hydrolase family 3 protein</fullName>
    </submittedName>
</protein>
<dbReference type="Pfam" id="PF00933">
    <property type="entry name" value="Glyco_hydro_3"/>
    <property type="match status" value="1"/>
</dbReference>
<gene>
    <name evidence="6" type="ORF">GCU69_20845</name>
</gene>
<feature type="domain" description="ExoP galactose-binding-like" evidence="5">
    <location>
        <begin position="732"/>
        <end position="851"/>
    </location>
</feature>
<dbReference type="InterPro" id="IPR051915">
    <property type="entry name" value="Cellulose_Degrad_GH3"/>
</dbReference>
<organism evidence="6 7">
    <name type="scientific">Streptomyces lycii</name>
    <dbReference type="NCBI Taxonomy" id="2654337"/>
    <lineage>
        <taxon>Bacteria</taxon>
        <taxon>Bacillati</taxon>
        <taxon>Actinomycetota</taxon>
        <taxon>Actinomycetes</taxon>
        <taxon>Kitasatosporales</taxon>
        <taxon>Streptomycetaceae</taxon>
        <taxon>Streptomyces</taxon>
    </lineage>
</organism>
<accession>A0ABQ7FGW7</accession>
<dbReference type="PANTHER" id="PTHR30620:SF77">
    <property type="entry name" value="LYSOSOMAL BETA GLUCOSIDASE-LIKE"/>
    <property type="match status" value="1"/>
</dbReference>
<evidence type="ECO:0000259" key="5">
    <source>
        <dbReference type="Pfam" id="PF18559"/>
    </source>
</evidence>
<dbReference type="Proteomes" id="UP000621266">
    <property type="component" value="Unassembled WGS sequence"/>
</dbReference>
<keyword evidence="7" id="KW-1185">Reference proteome</keyword>
<dbReference type="InterPro" id="IPR017853">
    <property type="entry name" value="GH"/>
</dbReference>
<feature type="domain" description="Glycoside hydrolase family 3 N-terminal" evidence="3">
    <location>
        <begin position="35"/>
        <end position="375"/>
    </location>
</feature>
<evidence type="ECO:0000259" key="3">
    <source>
        <dbReference type="Pfam" id="PF00933"/>
    </source>
</evidence>
<comment type="caution">
    <text evidence="6">The sequence shown here is derived from an EMBL/GenBank/DDBJ whole genome shotgun (WGS) entry which is preliminary data.</text>
</comment>
<feature type="region of interest" description="Disordered" evidence="2">
    <location>
        <begin position="611"/>
        <end position="687"/>
    </location>
</feature>
<proteinExistence type="predicted"/>
<dbReference type="Pfam" id="PF01915">
    <property type="entry name" value="Glyco_hydro_3_C"/>
    <property type="match status" value="1"/>
</dbReference>
<dbReference type="Gene3D" id="2.60.120.430">
    <property type="entry name" value="Galactose-binding lectin"/>
    <property type="match status" value="1"/>
</dbReference>
<sequence length="857" mass="92786">MHPLEHLPDWPRVTSAVPADPAVEERVGAVLAQLTLEEKIGQMLQPELAELTPEDVTAYKLGSALNGAGIWPGGARHADPSDWVKTTDAYWEAAEAAYADRPFRIPFMWATDAVHGHNNVFGATIFPHNIGLGAARDPELLRRIGAATAREITATGMDWTFAPTVTTPRDRRWGRYYEGWSEEAEVVRAYAGEMVHGLQGGAEGLRTDRHVVSCVKHWVADGGTADGGDRGTCRSPEDLVRNIHAAGYFSGLEAGAQSVMVSFSSWDDPANYDHSPGTGEPYNLKVHGSRYLITDVLKERMGFDGIVISDWDAHAEVSDCSIGDAGYVINAGVDVLMVAGRDAWRSVIERALAGVRSGVIPESRIDDAVRRVLRVKMRAGLWEKPRPRDRSTARETGVLGCAEHRALSREAARKSVVLLKNTGGVLPLDPGGRVLVTGSGADDIQKQTGGWTLTWQGNDVDLADLPGATTVAGAVRGITGDARCTVDPFPERIEPERHDVALVVIGEDSYAEMRGTIKPWRSIGYADLKRSYARDLETLRRLREAGMRVVTVMLTGRPLYTTEEINLSDAFAVAWLPGTEGAGITDVLFGGPDGAPRYDFRGRLPASWPRSRTASAANRIPPHIPGYRVPPEEQAPEGEHEPLFPYGFGLSLDEPDPNRHPLPLDTARDDTPPPPATGPLPVLGGGSGTGPGYGFRIGGHNTWSRVDISFEEPTECLVVRSEPGTAEDGGPALSLRFKGYPAFVYAQRPGPQSDPLDLRGHAAADGCLAFRVRVTERPSQPLYLACHDDYPAQPGLDLTERLSGLPEGSWAELSVPLSRLAELGMDLRHVDVPFMLYTEGTAEIAVADVRWTAGEAP</sequence>
<dbReference type="InterPro" id="IPR041443">
    <property type="entry name" value="Exop_C"/>
</dbReference>
<dbReference type="SUPFAM" id="SSF51445">
    <property type="entry name" value="(Trans)glycosidases"/>
    <property type="match status" value="1"/>
</dbReference>
<dbReference type="Pfam" id="PF18559">
    <property type="entry name" value="Exop_C"/>
    <property type="match status" value="1"/>
</dbReference>
<evidence type="ECO:0000259" key="4">
    <source>
        <dbReference type="Pfam" id="PF01915"/>
    </source>
</evidence>
<dbReference type="Gene3D" id="3.40.50.1700">
    <property type="entry name" value="Glycoside hydrolase family 3 C-terminal domain"/>
    <property type="match status" value="1"/>
</dbReference>
<dbReference type="SUPFAM" id="SSF52279">
    <property type="entry name" value="Beta-D-glucan exohydrolase, C-terminal domain"/>
    <property type="match status" value="1"/>
</dbReference>
<keyword evidence="1 6" id="KW-0378">Hydrolase</keyword>
<feature type="domain" description="Glycoside hydrolase family 3 C-terminal" evidence="4">
    <location>
        <begin position="416"/>
        <end position="651"/>
    </location>
</feature>
<dbReference type="RefSeq" id="WP_156206840.1">
    <property type="nucleotide sequence ID" value="NZ_WHPN01000327.1"/>
</dbReference>
<dbReference type="EMBL" id="WHPN01000327">
    <property type="protein sequence ID" value="KAF4407203.1"/>
    <property type="molecule type" value="Genomic_DNA"/>
</dbReference>
<dbReference type="InterPro" id="IPR002772">
    <property type="entry name" value="Glyco_hydro_3_C"/>
</dbReference>
<evidence type="ECO:0000313" key="6">
    <source>
        <dbReference type="EMBL" id="KAF4407203.1"/>
    </source>
</evidence>
<evidence type="ECO:0000256" key="1">
    <source>
        <dbReference type="ARBA" id="ARBA00022801"/>
    </source>
</evidence>
<dbReference type="PRINTS" id="PR00133">
    <property type="entry name" value="GLHYDRLASE3"/>
</dbReference>
<dbReference type="Gene3D" id="3.20.20.300">
    <property type="entry name" value="Glycoside hydrolase, family 3, N-terminal domain"/>
    <property type="match status" value="1"/>
</dbReference>
<evidence type="ECO:0000256" key="2">
    <source>
        <dbReference type="SAM" id="MobiDB-lite"/>
    </source>
</evidence>
<dbReference type="InterPro" id="IPR036962">
    <property type="entry name" value="Glyco_hydro_3_N_sf"/>
</dbReference>
<reference evidence="6 7" key="1">
    <citation type="submission" date="2019-10" db="EMBL/GenBank/DDBJ databases">
        <title>Streptomyces tenebrisbrunneis sp.nov., an endogenous actinomycete isolated from of Lycium ruthenicum.</title>
        <authorList>
            <person name="Ma L."/>
        </authorList>
    </citation>
    <scope>NUCLEOTIDE SEQUENCE [LARGE SCALE GENOMIC DNA]</scope>
    <source>
        <strain evidence="6 7">TRM 66187</strain>
    </source>
</reference>
<dbReference type="InterPro" id="IPR036881">
    <property type="entry name" value="Glyco_hydro_3_C_sf"/>
</dbReference>